<evidence type="ECO:0000313" key="2">
    <source>
        <dbReference type="EMBL" id="TNN62540.1"/>
    </source>
</evidence>
<sequence length="135" mass="14715">MNRTRELGPVNALQEENIGHGETDNNTKRINETATESSSECESIFSGGLWKTAPLFELQPTCTSEFDKERTPPFSCGPGVGGWRRHETRPVEMTGVGAQREGGSPSYEEGTPKDRIPVGDGGAVSSAPHRQDRRD</sequence>
<feature type="region of interest" description="Disordered" evidence="1">
    <location>
        <begin position="64"/>
        <end position="135"/>
    </location>
</feature>
<protein>
    <submittedName>
        <fullName evidence="2">Uncharacterized protein</fullName>
    </submittedName>
</protein>
<keyword evidence="3" id="KW-1185">Reference proteome</keyword>
<feature type="compositionally biased region" description="Basic and acidic residues" evidence="1">
    <location>
        <begin position="17"/>
        <end position="31"/>
    </location>
</feature>
<feature type="region of interest" description="Disordered" evidence="1">
    <location>
        <begin position="1"/>
        <end position="35"/>
    </location>
</feature>
<dbReference type="AlphaFoldDB" id="A0A4Z2HAJ5"/>
<dbReference type="Proteomes" id="UP000314294">
    <property type="component" value="Unassembled WGS sequence"/>
</dbReference>
<evidence type="ECO:0000256" key="1">
    <source>
        <dbReference type="SAM" id="MobiDB-lite"/>
    </source>
</evidence>
<dbReference type="EMBL" id="SRLO01000291">
    <property type="protein sequence ID" value="TNN62540.1"/>
    <property type="molecule type" value="Genomic_DNA"/>
</dbReference>
<accession>A0A4Z2HAJ5</accession>
<proteinExistence type="predicted"/>
<evidence type="ECO:0000313" key="3">
    <source>
        <dbReference type="Proteomes" id="UP000314294"/>
    </source>
</evidence>
<reference evidence="2 3" key="1">
    <citation type="submission" date="2019-03" db="EMBL/GenBank/DDBJ databases">
        <title>First draft genome of Liparis tanakae, snailfish: a comprehensive survey of snailfish specific genes.</title>
        <authorList>
            <person name="Kim W."/>
            <person name="Song I."/>
            <person name="Jeong J.-H."/>
            <person name="Kim D."/>
            <person name="Kim S."/>
            <person name="Ryu S."/>
            <person name="Song J.Y."/>
            <person name="Lee S.K."/>
        </authorList>
    </citation>
    <scope>NUCLEOTIDE SEQUENCE [LARGE SCALE GENOMIC DNA]</scope>
    <source>
        <tissue evidence="2">Muscle</tissue>
    </source>
</reference>
<comment type="caution">
    <text evidence="2">The sequence shown here is derived from an EMBL/GenBank/DDBJ whole genome shotgun (WGS) entry which is preliminary data.</text>
</comment>
<gene>
    <name evidence="2" type="ORF">EYF80_027243</name>
</gene>
<name>A0A4Z2HAJ5_9TELE</name>
<organism evidence="2 3">
    <name type="scientific">Liparis tanakae</name>
    <name type="common">Tanaka's snailfish</name>
    <dbReference type="NCBI Taxonomy" id="230148"/>
    <lineage>
        <taxon>Eukaryota</taxon>
        <taxon>Metazoa</taxon>
        <taxon>Chordata</taxon>
        <taxon>Craniata</taxon>
        <taxon>Vertebrata</taxon>
        <taxon>Euteleostomi</taxon>
        <taxon>Actinopterygii</taxon>
        <taxon>Neopterygii</taxon>
        <taxon>Teleostei</taxon>
        <taxon>Neoteleostei</taxon>
        <taxon>Acanthomorphata</taxon>
        <taxon>Eupercaria</taxon>
        <taxon>Perciformes</taxon>
        <taxon>Cottioidei</taxon>
        <taxon>Cottales</taxon>
        <taxon>Liparidae</taxon>
        <taxon>Liparis</taxon>
    </lineage>
</organism>